<evidence type="ECO:0000256" key="1">
    <source>
        <dbReference type="ARBA" id="ARBA00008645"/>
    </source>
</evidence>
<reference evidence="5 6" key="1">
    <citation type="submission" date="2021-03" db="EMBL/GenBank/DDBJ databases">
        <authorList>
            <person name="Kanchanasin P."/>
            <person name="Saeng-In P."/>
            <person name="Phongsopitanun W."/>
            <person name="Yuki M."/>
            <person name="Kudo T."/>
            <person name="Ohkuma M."/>
            <person name="Tanasupawat S."/>
        </authorList>
    </citation>
    <scope>NUCLEOTIDE SEQUENCE [LARGE SCALE GENOMIC DNA]</scope>
    <source>
        <strain evidence="5 6">L46</strain>
    </source>
</reference>
<name>A0ABS3QQ72_9ACTN</name>
<protein>
    <submittedName>
        <fullName evidence="5">X-Pro dipeptidyl-peptidase</fullName>
    </submittedName>
</protein>
<evidence type="ECO:0000313" key="6">
    <source>
        <dbReference type="Proteomes" id="UP000666915"/>
    </source>
</evidence>
<comment type="similarity">
    <text evidence="1">Belongs to the AB hydrolase superfamily.</text>
</comment>
<proteinExistence type="inferred from homology"/>
<sequence>MIGRKAAALGLSGVLGGVLAVAAPTATASAGTVRRAAVPYDYREIAVPSTGGVKLDGNVFVPRTPGPHPAVVFISSWSLEDHEYIAQAAKLADKGYIVLSYTARGFYDSGGGIDVAGPDDWADGSKAIDWLIAHTDVDRARIGMAGLSYGSGISQMVAARDTRVAAVVAMDTWGDMIQSLYANETRHMGVYALLNVAGRLTGRFSPRTAQIMDDFGANRNIPDLLAWGAVRSPGTYRARLNARKVPVFLSNGYGETLFPPNQLLAHFTGLTGPKRLDLSIGDHATANATGLLGVPSRTWDDAQRWFDRYLTGARNGIDREPAISSETAWTRTVERYRTVASMTKRTEHLDLGAAGSLGAAAPAGWAKPLPAGADSGATAGLPIISNGLQTFGIPNQVATAQISRWAAGVWTTPVLTATRRVRGIPDLTLSVTPSAKSATLVSYLYDVDAAGTGRLIGQNAYTLLKAAPGKTVEVPIRLQAAAYDVPAGHRLMLVVDTKDPLYGDADVPGSTVTVRSPSSLDLPLG</sequence>
<dbReference type="PANTHER" id="PTHR22946:SF9">
    <property type="entry name" value="POLYKETIDE TRANSFERASE AF380"/>
    <property type="match status" value="1"/>
</dbReference>
<dbReference type="Pfam" id="PF02129">
    <property type="entry name" value="Peptidase_S15"/>
    <property type="match status" value="1"/>
</dbReference>
<dbReference type="InterPro" id="IPR029058">
    <property type="entry name" value="AB_hydrolase_fold"/>
</dbReference>
<evidence type="ECO:0000256" key="2">
    <source>
        <dbReference type="ARBA" id="ARBA00022801"/>
    </source>
</evidence>
<keyword evidence="6" id="KW-1185">Reference proteome</keyword>
<dbReference type="PANTHER" id="PTHR22946">
    <property type="entry name" value="DIENELACTONE HYDROLASE DOMAIN-CONTAINING PROTEIN-RELATED"/>
    <property type="match status" value="1"/>
</dbReference>
<feature type="chain" id="PRO_5046581479" evidence="3">
    <location>
        <begin position="23"/>
        <end position="525"/>
    </location>
</feature>
<dbReference type="RefSeq" id="WP_208264413.1">
    <property type="nucleotide sequence ID" value="NZ_BAAAGM010000030.1"/>
</dbReference>
<feature type="domain" description="Xaa-Pro dipeptidyl-peptidase C-terminal" evidence="4">
    <location>
        <begin position="303"/>
        <end position="521"/>
    </location>
</feature>
<dbReference type="Gene3D" id="2.60.120.260">
    <property type="entry name" value="Galactose-binding domain-like"/>
    <property type="match status" value="1"/>
</dbReference>
<evidence type="ECO:0000313" key="5">
    <source>
        <dbReference type="EMBL" id="MBO2436124.1"/>
    </source>
</evidence>
<keyword evidence="2" id="KW-0378">Hydrolase</keyword>
<dbReference type="SUPFAM" id="SSF49785">
    <property type="entry name" value="Galactose-binding domain-like"/>
    <property type="match status" value="1"/>
</dbReference>
<dbReference type="InterPro" id="IPR000383">
    <property type="entry name" value="Xaa-Pro-like_dom"/>
</dbReference>
<accession>A0ABS3QQ72</accession>
<dbReference type="Gene3D" id="3.40.50.1820">
    <property type="entry name" value="alpha/beta hydrolase"/>
    <property type="match status" value="2"/>
</dbReference>
<dbReference type="EMBL" id="JAGEOK010000001">
    <property type="protein sequence ID" value="MBO2436124.1"/>
    <property type="molecule type" value="Genomic_DNA"/>
</dbReference>
<evidence type="ECO:0000256" key="3">
    <source>
        <dbReference type="SAM" id="SignalP"/>
    </source>
</evidence>
<keyword evidence="3" id="KW-0732">Signal</keyword>
<dbReference type="SUPFAM" id="SSF53474">
    <property type="entry name" value="alpha/beta-Hydrolases"/>
    <property type="match status" value="1"/>
</dbReference>
<dbReference type="InterPro" id="IPR050261">
    <property type="entry name" value="FrsA_esterase"/>
</dbReference>
<dbReference type="SMART" id="SM00939">
    <property type="entry name" value="PepX_C"/>
    <property type="match status" value="1"/>
</dbReference>
<dbReference type="Pfam" id="PF08530">
    <property type="entry name" value="PepX_C"/>
    <property type="match status" value="1"/>
</dbReference>
<dbReference type="Proteomes" id="UP000666915">
    <property type="component" value="Unassembled WGS sequence"/>
</dbReference>
<comment type="caution">
    <text evidence="5">The sequence shown here is derived from an EMBL/GenBank/DDBJ whole genome shotgun (WGS) entry which is preliminary data.</text>
</comment>
<evidence type="ECO:0000259" key="4">
    <source>
        <dbReference type="SMART" id="SM00939"/>
    </source>
</evidence>
<dbReference type="InterPro" id="IPR013736">
    <property type="entry name" value="Xaa-Pro_dipept_C"/>
</dbReference>
<dbReference type="InterPro" id="IPR008979">
    <property type="entry name" value="Galactose-bd-like_sf"/>
</dbReference>
<feature type="signal peptide" evidence="3">
    <location>
        <begin position="1"/>
        <end position="22"/>
    </location>
</feature>
<gene>
    <name evidence="5" type="ORF">J4557_01195</name>
</gene>
<organism evidence="5 6">
    <name type="scientific">Actinomadura nitritigenes</name>
    <dbReference type="NCBI Taxonomy" id="134602"/>
    <lineage>
        <taxon>Bacteria</taxon>
        <taxon>Bacillati</taxon>
        <taxon>Actinomycetota</taxon>
        <taxon>Actinomycetes</taxon>
        <taxon>Streptosporangiales</taxon>
        <taxon>Thermomonosporaceae</taxon>
        <taxon>Actinomadura</taxon>
    </lineage>
</organism>